<comment type="caution">
    <text evidence="1">The sequence shown here is derived from an EMBL/GenBank/DDBJ whole genome shotgun (WGS) entry which is preliminary data.</text>
</comment>
<dbReference type="AlphaFoldDB" id="A0A1C3CUL0"/>
<reference evidence="1 2" key="1">
    <citation type="submission" date="2016-07" db="EMBL/GenBank/DDBJ databases">
        <title>Acinetobacter sp. ANC 4603.</title>
        <authorList>
            <person name="Radolfova-Krizova L."/>
            <person name="Nemec A."/>
        </authorList>
    </citation>
    <scope>NUCLEOTIDE SEQUENCE [LARGE SCALE GENOMIC DNA]</scope>
    <source>
        <strain evidence="1 2">ANC 4603</strain>
    </source>
</reference>
<sequence length="79" mass="9051">MLTLQELCQKRKAQVENRNGTSALLVRIEQMVQLRGNPRFIAALKLKGYIEALCDQKLMTLSDANDWLKIVETKYQGVN</sequence>
<name>A0A1C3CUL0_9GAMM</name>
<organism evidence="1 2">
    <name type="scientific">Acinetobacter celticus</name>
    <dbReference type="NCBI Taxonomy" id="1891224"/>
    <lineage>
        <taxon>Bacteria</taxon>
        <taxon>Pseudomonadati</taxon>
        <taxon>Pseudomonadota</taxon>
        <taxon>Gammaproteobacteria</taxon>
        <taxon>Moraxellales</taxon>
        <taxon>Moraxellaceae</taxon>
        <taxon>Acinetobacter</taxon>
    </lineage>
</organism>
<proteinExistence type="predicted"/>
<dbReference type="OrthoDB" id="6707582at2"/>
<evidence type="ECO:0000313" key="2">
    <source>
        <dbReference type="Proteomes" id="UP000186553"/>
    </source>
</evidence>
<dbReference type="Proteomes" id="UP000186553">
    <property type="component" value="Unassembled WGS sequence"/>
</dbReference>
<dbReference type="STRING" id="1891224.BBP83_11240"/>
<dbReference type="RefSeq" id="WP_068888970.1">
    <property type="nucleotide sequence ID" value="NZ_CBCRUU010000014.1"/>
</dbReference>
<accession>A0A1C3CUL0</accession>
<evidence type="ECO:0000313" key="1">
    <source>
        <dbReference type="EMBL" id="ODA12455.1"/>
    </source>
</evidence>
<protein>
    <submittedName>
        <fullName evidence="1">Uncharacterized protein</fullName>
    </submittedName>
</protein>
<keyword evidence="2" id="KW-1185">Reference proteome</keyword>
<dbReference type="EMBL" id="MBDL01000011">
    <property type="protein sequence ID" value="ODA12455.1"/>
    <property type="molecule type" value="Genomic_DNA"/>
</dbReference>
<gene>
    <name evidence="1" type="ORF">BBP83_11240</name>
</gene>